<feature type="domain" description="Myb-like" evidence="2">
    <location>
        <begin position="252"/>
        <end position="298"/>
    </location>
</feature>
<name>A0A8S2ELF5_9BILA</name>
<evidence type="ECO:0000313" key="4">
    <source>
        <dbReference type="EMBL" id="CAF4021113.1"/>
    </source>
</evidence>
<dbReference type="Gene3D" id="1.10.10.60">
    <property type="entry name" value="Homeodomain-like"/>
    <property type="match status" value="1"/>
</dbReference>
<dbReference type="InterPro" id="IPR009057">
    <property type="entry name" value="Homeodomain-like_sf"/>
</dbReference>
<protein>
    <recommendedName>
        <fullName evidence="2">Myb-like domain-containing protein</fullName>
    </recommendedName>
</protein>
<evidence type="ECO:0000256" key="1">
    <source>
        <dbReference type="SAM" id="MobiDB-lite"/>
    </source>
</evidence>
<sequence>LSLPTSPHLSDIKSPATDDIDGDTSSVYSQLTSISQRRQLQRRKTFETDDEQDSTDGIELDCGAVLNDVFQSSTADSRTKYLTLHALNVCYQKSLYELNEKLEHVPQERTTYNYPVGKRVSEEDFYPTKYYPDWSEIFQNFCPINDDYDGIYQLELLQNANKAFVRKEECCEKNFILNLTKLVVKEMRDIWLRWLKVELNVNNDRLQETKNVKTRKLTQQKIDTFQNDIQQLNSSLELFWKRRCQYGQENIWTKEDDQYLHTLVELYGWGQWDQIAQDPHFQNKKSPFMLAQRYMTIDNVKHAKRRFTPDEKSQLLKMYNERKQKQDYRFSISS</sequence>
<evidence type="ECO:0000313" key="3">
    <source>
        <dbReference type="EMBL" id="CAF1212179.1"/>
    </source>
</evidence>
<feature type="region of interest" description="Disordered" evidence="1">
    <location>
        <begin position="1"/>
        <end position="25"/>
    </location>
</feature>
<accession>A0A8S2ELF5</accession>
<feature type="non-terminal residue" evidence="3">
    <location>
        <position position="334"/>
    </location>
</feature>
<dbReference type="Proteomes" id="UP000677228">
    <property type="component" value="Unassembled WGS sequence"/>
</dbReference>
<feature type="non-terminal residue" evidence="3">
    <location>
        <position position="1"/>
    </location>
</feature>
<dbReference type="Proteomes" id="UP000682733">
    <property type="component" value="Unassembled WGS sequence"/>
</dbReference>
<dbReference type="InterPro" id="IPR001005">
    <property type="entry name" value="SANT/Myb"/>
</dbReference>
<dbReference type="Pfam" id="PF13921">
    <property type="entry name" value="Myb_DNA-bind_6"/>
    <property type="match status" value="1"/>
</dbReference>
<dbReference type="EMBL" id="CAJNOK010014802">
    <property type="protein sequence ID" value="CAF1212179.1"/>
    <property type="molecule type" value="Genomic_DNA"/>
</dbReference>
<evidence type="ECO:0000313" key="5">
    <source>
        <dbReference type="Proteomes" id="UP000677228"/>
    </source>
</evidence>
<organism evidence="3 5">
    <name type="scientific">Didymodactylos carnosus</name>
    <dbReference type="NCBI Taxonomy" id="1234261"/>
    <lineage>
        <taxon>Eukaryota</taxon>
        <taxon>Metazoa</taxon>
        <taxon>Spiralia</taxon>
        <taxon>Gnathifera</taxon>
        <taxon>Rotifera</taxon>
        <taxon>Eurotatoria</taxon>
        <taxon>Bdelloidea</taxon>
        <taxon>Philodinida</taxon>
        <taxon>Philodinidae</taxon>
        <taxon>Didymodactylos</taxon>
    </lineage>
</organism>
<gene>
    <name evidence="3" type="ORF">OVA965_LOCUS24509</name>
    <name evidence="4" type="ORF">TMI583_LOCUS25229</name>
</gene>
<evidence type="ECO:0000259" key="2">
    <source>
        <dbReference type="PROSITE" id="PS50090"/>
    </source>
</evidence>
<dbReference type="SMART" id="SM00717">
    <property type="entry name" value="SANT"/>
    <property type="match status" value="1"/>
</dbReference>
<dbReference type="PROSITE" id="PS50090">
    <property type="entry name" value="MYB_LIKE"/>
    <property type="match status" value="1"/>
</dbReference>
<comment type="caution">
    <text evidence="3">The sequence shown here is derived from an EMBL/GenBank/DDBJ whole genome shotgun (WGS) entry which is preliminary data.</text>
</comment>
<dbReference type="CDD" id="cd00167">
    <property type="entry name" value="SANT"/>
    <property type="match status" value="1"/>
</dbReference>
<reference evidence="3" key="1">
    <citation type="submission" date="2021-02" db="EMBL/GenBank/DDBJ databases">
        <authorList>
            <person name="Nowell W R."/>
        </authorList>
    </citation>
    <scope>NUCLEOTIDE SEQUENCE</scope>
</reference>
<dbReference type="EMBL" id="CAJOBA010036336">
    <property type="protein sequence ID" value="CAF4021113.1"/>
    <property type="molecule type" value="Genomic_DNA"/>
</dbReference>
<proteinExistence type="predicted"/>
<dbReference type="SUPFAM" id="SSF46689">
    <property type="entry name" value="Homeodomain-like"/>
    <property type="match status" value="1"/>
</dbReference>
<dbReference type="AlphaFoldDB" id="A0A8S2ELF5"/>